<evidence type="ECO:0000256" key="2">
    <source>
        <dbReference type="SAM" id="MobiDB-lite"/>
    </source>
</evidence>
<feature type="compositionally biased region" description="Basic and acidic residues" evidence="2">
    <location>
        <begin position="199"/>
        <end position="211"/>
    </location>
</feature>
<keyword evidence="3" id="KW-0812">Transmembrane</keyword>
<dbReference type="InterPro" id="IPR019734">
    <property type="entry name" value="TPR_rpt"/>
</dbReference>
<dbReference type="SUPFAM" id="SSF48452">
    <property type="entry name" value="TPR-like"/>
    <property type="match status" value="2"/>
</dbReference>
<feature type="transmembrane region" description="Helical" evidence="3">
    <location>
        <begin position="248"/>
        <end position="268"/>
    </location>
</feature>
<dbReference type="RefSeq" id="WP_072892234.1">
    <property type="nucleotide sequence ID" value="NZ_FQVM01000001.1"/>
</dbReference>
<feature type="region of interest" description="Disordered" evidence="2">
    <location>
        <begin position="158"/>
        <end position="226"/>
    </location>
</feature>
<proteinExistence type="predicted"/>
<keyword evidence="3" id="KW-1133">Transmembrane helix</keyword>
<dbReference type="Pfam" id="PF13174">
    <property type="entry name" value="TPR_6"/>
    <property type="match status" value="1"/>
</dbReference>
<keyword evidence="1" id="KW-0802">TPR repeat</keyword>
<keyword evidence="3" id="KW-0472">Membrane</keyword>
<dbReference type="EMBL" id="FQVM01000001">
    <property type="protein sequence ID" value="SHE32609.1"/>
    <property type="molecule type" value="Genomic_DNA"/>
</dbReference>
<organism evidence="4 5">
    <name type="scientific">Clostridium fallax</name>
    <dbReference type="NCBI Taxonomy" id="1533"/>
    <lineage>
        <taxon>Bacteria</taxon>
        <taxon>Bacillati</taxon>
        <taxon>Bacillota</taxon>
        <taxon>Clostridia</taxon>
        <taxon>Eubacteriales</taxon>
        <taxon>Clostridiaceae</taxon>
        <taxon>Clostridium</taxon>
    </lineage>
</organism>
<evidence type="ECO:0000256" key="3">
    <source>
        <dbReference type="SAM" id="Phobius"/>
    </source>
</evidence>
<feature type="repeat" description="TPR" evidence="1">
    <location>
        <begin position="346"/>
        <end position="379"/>
    </location>
</feature>
<evidence type="ECO:0000256" key="1">
    <source>
        <dbReference type="PROSITE-ProRule" id="PRU00339"/>
    </source>
</evidence>
<reference evidence="4 5" key="1">
    <citation type="submission" date="2016-11" db="EMBL/GenBank/DDBJ databases">
        <authorList>
            <person name="Jaros S."/>
            <person name="Januszkiewicz K."/>
            <person name="Wedrychowicz H."/>
        </authorList>
    </citation>
    <scope>NUCLEOTIDE SEQUENCE [LARGE SCALE GENOMIC DNA]</scope>
    <source>
        <strain evidence="4 5">DSM 2631</strain>
    </source>
</reference>
<feature type="region of interest" description="Disordered" evidence="2">
    <location>
        <begin position="276"/>
        <end position="295"/>
    </location>
</feature>
<evidence type="ECO:0000313" key="5">
    <source>
        <dbReference type="Proteomes" id="UP000184035"/>
    </source>
</evidence>
<evidence type="ECO:0000313" key="4">
    <source>
        <dbReference type="EMBL" id="SHE32609.1"/>
    </source>
</evidence>
<sequence length="465" mass="53998">MRNFERKLKKALSCYEQNDYETALNICEKILEKDYNNEEALSLEGKLLYLKGELEAAKISWKINSDYNNNEEAKNYLNNIDKYYKEKELYEEALVYIKNNNKKKALEKLYLCSKDGFNKINVIKALKDCDLFGTSEIANENKDLPSKNNLNSKKEIYSNENKKEDKLNNNNNKDLESSSKNTKGQSFKENIKSKNLKNNKKEKSNKQDKNVESNIKGSNSNNKISVDDLKFTKDTSSINSKNSSSKKLMRTPIIVLLAIVIIGTIAYISTKSFKDSNQHKETSATNSESNEKTKAADLNKEFSSALKEENSNRLYELILQNPKDKIPSEDVDIYNKAEEFLKTKGVVKFYEDGLSLFKEKKYEEALAYFKKALDFSEDSYLNPHIIYFIATSNDNLKNTDESIKYYKMYLDKYKKDTYTAECIYKLALLYKDKDKELAKKYASKIEDDYSDSIYYNDKIKDIIYS</sequence>
<dbReference type="PROSITE" id="PS50005">
    <property type="entry name" value="TPR"/>
    <property type="match status" value="1"/>
</dbReference>
<dbReference type="InterPro" id="IPR011990">
    <property type="entry name" value="TPR-like_helical_dom_sf"/>
</dbReference>
<dbReference type="OrthoDB" id="1938848at2"/>
<dbReference type="SMART" id="SM00028">
    <property type="entry name" value="TPR"/>
    <property type="match status" value="4"/>
</dbReference>
<dbReference type="Proteomes" id="UP000184035">
    <property type="component" value="Unassembled WGS sequence"/>
</dbReference>
<feature type="compositionally biased region" description="Basic and acidic residues" evidence="2">
    <location>
        <begin position="158"/>
        <end position="177"/>
    </location>
</feature>
<gene>
    <name evidence="4" type="ORF">SAMN05443638_10165</name>
</gene>
<keyword evidence="5" id="KW-1185">Reference proteome</keyword>
<dbReference type="STRING" id="1533.SAMN05443638_10165"/>
<accession>A0A1M4SKB1</accession>
<feature type="compositionally biased region" description="Low complexity" evidence="2">
    <location>
        <begin position="213"/>
        <end position="224"/>
    </location>
</feature>
<dbReference type="Gene3D" id="1.25.40.10">
    <property type="entry name" value="Tetratricopeptide repeat domain"/>
    <property type="match status" value="2"/>
</dbReference>
<dbReference type="AlphaFoldDB" id="A0A1M4SKB1"/>
<name>A0A1M4SKB1_9CLOT</name>
<protein>
    <submittedName>
        <fullName evidence="4">Tetratricopeptide repeat-containing protein</fullName>
    </submittedName>
</protein>